<gene>
    <name evidence="7" type="ORF">SAMN02745196_02147</name>
</gene>
<dbReference type="Pfam" id="PF08281">
    <property type="entry name" value="Sigma70_r4_2"/>
    <property type="match status" value="1"/>
</dbReference>
<dbReference type="AlphaFoldDB" id="A0A1M5XA04"/>
<dbReference type="Pfam" id="PF04542">
    <property type="entry name" value="Sigma70_r2"/>
    <property type="match status" value="1"/>
</dbReference>
<dbReference type="Proteomes" id="UP000184526">
    <property type="component" value="Unassembled WGS sequence"/>
</dbReference>
<dbReference type="InterPro" id="IPR039425">
    <property type="entry name" value="RNA_pol_sigma-70-like"/>
</dbReference>
<dbReference type="NCBIfam" id="TIGR02937">
    <property type="entry name" value="sigma70-ECF"/>
    <property type="match status" value="1"/>
</dbReference>
<keyword evidence="4" id="KW-0804">Transcription</keyword>
<dbReference type="RefSeq" id="WP_242944340.1">
    <property type="nucleotide sequence ID" value="NZ_FQXP01000007.1"/>
</dbReference>
<keyword evidence="3" id="KW-0731">Sigma factor</keyword>
<evidence type="ECO:0000313" key="7">
    <source>
        <dbReference type="EMBL" id="SHH96687.1"/>
    </source>
</evidence>
<dbReference type="NCBIfam" id="TIGR02954">
    <property type="entry name" value="Sig70_famx3"/>
    <property type="match status" value="1"/>
</dbReference>
<name>A0A1M5XA04_9CLOT</name>
<evidence type="ECO:0000256" key="3">
    <source>
        <dbReference type="ARBA" id="ARBA00023082"/>
    </source>
</evidence>
<dbReference type="GO" id="GO:0006352">
    <property type="term" value="P:DNA-templated transcription initiation"/>
    <property type="evidence" value="ECO:0007669"/>
    <property type="project" value="InterPro"/>
</dbReference>
<dbReference type="Gene3D" id="1.10.1740.10">
    <property type="match status" value="1"/>
</dbReference>
<dbReference type="InterPro" id="IPR013324">
    <property type="entry name" value="RNA_pol_sigma_r3/r4-like"/>
</dbReference>
<dbReference type="SUPFAM" id="SSF88659">
    <property type="entry name" value="Sigma3 and sigma4 domains of RNA polymerase sigma factors"/>
    <property type="match status" value="1"/>
</dbReference>
<dbReference type="Gene3D" id="1.10.10.10">
    <property type="entry name" value="Winged helix-like DNA-binding domain superfamily/Winged helix DNA-binding domain"/>
    <property type="match status" value="1"/>
</dbReference>
<dbReference type="InterPro" id="IPR014284">
    <property type="entry name" value="RNA_pol_sigma-70_dom"/>
</dbReference>
<comment type="similarity">
    <text evidence="1">Belongs to the sigma-70 factor family. ECF subfamily.</text>
</comment>
<evidence type="ECO:0000259" key="5">
    <source>
        <dbReference type="Pfam" id="PF04542"/>
    </source>
</evidence>
<reference evidence="7 8" key="1">
    <citation type="submission" date="2016-11" db="EMBL/GenBank/DDBJ databases">
        <authorList>
            <person name="Jaros S."/>
            <person name="Januszkiewicz K."/>
            <person name="Wedrychowicz H."/>
        </authorList>
    </citation>
    <scope>NUCLEOTIDE SEQUENCE [LARGE SCALE GENOMIC DNA]</scope>
    <source>
        <strain evidence="7 8">DSM 3089</strain>
    </source>
</reference>
<evidence type="ECO:0000259" key="6">
    <source>
        <dbReference type="Pfam" id="PF08281"/>
    </source>
</evidence>
<dbReference type="SUPFAM" id="SSF88946">
    <property type="entry name" value="Sigma2 domain of RNA polymerase sigma factors"/>
    <property type="match status" value="1"/>
</dbReference>
<dbReference type="GO" id="GO:0016987">
    <property type="term" value="F:sigma factor activity"/>
    <property type="evidence" value="ECO:0007669"/>
    <property type="project" value="UniProtKB-KW"/>
</dbReference>
<dbReference type="CDD" id="cd06171">
    <property type="entry name" value="Sigma70_r4"/>
    <property type="match status" value="1"/>
</dbReference>
<protein>
    <submittedName>
        <fullName evidence="7">RNA polymerase sigma-70 factor, ECF subfamily</fullName>
    </submittedName>
</protein>
<dbReference type="InterPro" id="IPR013249">
    <property type="entry name" value="RNA_pol_sigma70_r4_t2"/>
</dbReference>
<evidence type="ECO:0000256" key="1">
    <source>
        <dbReference type="ARBA" id="ARBA00010641"/>
    </source>
</evidence>
<dbReference type="GO" id="GO:0003677">
    <property type="term" value="F:DNA binding"/>
    <property type="evidence" value="ECO:0007669"/>
    <property type="project" value="InterPro"/>
</dbReference>
<dbReference type="EMBL" id="FQXP01000007">
    <property type="protein sequence ID" value="SHH96687.1"/>
    <property type="molecule type" value="Genomic_DNA"/>
</dbReference>
<dbReference type="InterPro" id="IPR014300">
    <property type="entry name" value="RNA_pol_sigma-V"/>
</dbReference>
<feature type="domain" description="RNA polymerase sigma factor 70 region 4 type 2" evidence="6">
    <location>
        <begin position="115"/>
        <end position="167"/>
    </location>
</feature>
<dbReference type="PANTHER" id="PTHR43133">
    <property type="entry name" value="RNA POLYMERASE ECF-TYPE SIGMA FACTO"/>
    <property type="match status" value="1"/>
</dbReference>
<evidence type="ECO:0000313" key="8">
    <source>
        <dbReference type="Proteomes" id="UP000184526"/>
    </source>
</evidence>
<evidence type="ECO:0000256" key="2">
    <source>
        <dbReference type="ARBA" id="ARBA00023015"/>
    </source>
</evidence>
<dbReference type="InterPro" id="IPR013325">
    <property type="entry name" value="RNA_pol_sigma_r2"/>
</dbReference>
<evidence type="ECO:0000256" key="4">
    <source>
        <dbReference type="ARBA" id="ARBA00023163"/>
    </source>
</evidence>
<dbReference type="InterPro" id="IPR036388">
    <property type="entry name" value="WH-like_DNA-bd_sf"/>
</dbReference>
<proteinExistence type="inferred from homology"/>
<dbReference type="PANTHER" id="PTHR43133:SF51">
    <property type="entry name" value="RNA POLYMERASE SIGMA FACTOR"/>
    <property type="match status" value="1"/>
</dbReference>
<sequence length="179" mass="21030">MIEDSKAIEKIVKKAMHGNIDAYGRLIELNKQYLYRTAFLYVKNEDLALDVVQECILKGFSTINNLREPKYFKSWITRILINSANDILKKSIKYTPIEEVEVAMTEENIELEQRLDLYDAIDVLPHKYRSVIILKYFDNLKISEIAYTMDIPEGSVKAYLSRAKEELKKYLKEDYVYAK</sequence>
<keyword evidence="8" id="KW-1185">Reference proteome</keyword>
<accession>A0A1M5XA04</accession>
<keyword evidence="2" id="KW-0805">Transcription regulation</keyword>
<dbReference type="InterPro" id="IPR007627">
    <property type="entry name" value="RNA_pol_sigma70_r2"/>
</dbReference>
<organism evidence="7 8">
    <name type="scientific">Clostridium collagenovorans DSM 3089</name>
    <dbReference type="NCBI Taxonomy" id="1121306"/>
    <lineage>
        <taxon>Bacteria</taxon>
        <taxon>Bacillati</taxon>
        <taxon>Bacillota</taxon>
        <taxon>Clostridia</taxon>
        <taxon>Eubacteriales</taxon>
        <taxon>Clostridiaceae</taxon>
        <taxon>Clostridium</taxon>
    </lineage>
</organism>
<dbReference type="STRING" id="1121306.SAMN02745196_02147"/>
<feature type="domain" description="RNA polymerase sigma-70 region 2" evidence="5">
    <location>
        <begin position="26"/>
        <end position="90"/>
    </location>
</feature>